<dbReference type="InterPro" id="IPR043519">
    <property type="entry name" value="NT_sf"/>
</dbReference>
<proteinExistence type="predicted"/>
<reference evidence="2 3" key="1">
    <citation type="journal article" date="2016" name="Nat. Commun.">
        <title>Thousands of microbial genomes shed light on interconnected biogeochemical processes in an aquifer system.</title>
        <authorList>
            <person name="Anantharaman K."/>
            <person name="Brown C.T."/>
            <person name="Hug L.A."/>
            <person name="Sharon I."/>
            <person name="Castelle C.J."/>
            <person name="Probst A.J."/>
            <person name="Thomas B.C."/>
            <person name="Singh A."/>
            <person name="Wilkins M.J."/>
            <person name="Karaoz U."/>
            <person name="Brodie E.L."/>
            <person name="Williams K.H."/>
            <person name="Hubbard S.S."/>
            <person name="Banfield J.F."/>
        </authorList>
    </citation>
    <scope>NUCLEOTIDE SEQUENCE [LARGE SCALE GENOMIC DNA]</scope>
</reference>
<protein>
    <recommendedName>
        <fullName evidence="1">DUF6036 domain-containing protein</fullName>
    </recommendedName>
</protein>
<evidence type="ECO:0000313" key="3">
    <source>
        <dbReference type="Proteomes" id="UP000179362"/>
    </source>
</evidence>
<organism evidence="2 3">
    <name type="scientific">Candidatus Muproteobacteria bacterium RIFCSPHIGHO2_02_FULL_65_16</name>
    <dbReference type="NCBI Taxonomy" id="1817766"/>
    <lineage>
        <taxon>Bacteria</taxon>
        <taxon>Pseudomonadati</taxon>
        <taxon>Pseudomonadota</taxon>
        <taxon>Candidatus Muproteobacteria</taxon>
    </lineage>
</organism>
<evidence type="ECO:0000313" key="2">
    <source>
        <dbReference type="EMBL" id="OGI49314.1"/>
    </source>
</evidence>
<sequence>MIHVIFHSGLSTAQRGQGSYVVVGGIATILHGYVRATADVDLVVDLHAEEVKKAVRALTAYGFKPRAPVDPMQFADAAQRARWIEEKGMEVFSFFHPDHAEQTVDLFARHPIPFESLWSRSVLMNLGGVEVRVCSIDDLIEMKRLSGRQKDLADIEQLARIKGYGKQSETE</sequence>
<dbReference type="Proteomes" id="UP000179362">
    <property type="component" value="Unassembled WGS sequence"/>
</dbReference>
<comment type="caution">
    <text evidence="2">The sequence shown here is derived from an EMBL/GenBank/DDBJ whole genome shotgun (WGS) entry which is preliminary data.</text>
</comment>
<accession>A0A1F6TVY7</accession>
<gene>
    <name evidence="2" type="ORF">A3B81_02145</name>
</gene>
<feature type="domain" description="DUF6036" evidence="1">
    <location>
        <begin position="18"/>
        <end position="157"/>
    </location>
</feature>
<dbReference type="Gene3D" id="3.30.460.40">
    <property type="match status" value="1"/>
</dbReference>
<evidence type="ECO:0000259" key="1">
    <source>
        <dbReference type="Pfam" id="PF19502"/>
    </source>
</evidence>
<dbReference type="InterPro" id="IPR045792">
    <property type="entry name" value="DUF6036"/>
</dbReference>
<dbReference type="SUPFAM" id="SSF81301">
    <property type="entry name" value="Nucleotidyltransferase"/>
    <property type="match status" value="1"/>
</dbReference>
<dbReference type="AlphaFoldDB" id="A0A1F6TVY7"/>
<dbReference type="Pfam" id="PF19502">
    <property type="entry name" value="DUF6036"/>
    <property type="match status" value="1"/>
</dbReference>
<dbReference type="EMBL" id="MFTA01000118">
    <property type="protein sequence ID" value="OGI49314.1"/>
    <property type="molecule type" value="Genomic_DNA"/>
</dbReference>
<name>A0A1F6TVY7_9PROT</name>